<feature type="domain" description="DDT" evidence="5">
    <location>
        <begin position="491"/>
        <end position="555"/>
    </location>
</feature>
<dbReference type="InterPro" id="IPR028941">
    <property type="entry name" value="WHIM2_dom"/>
</dbReference>
<dbReference type="InterPro" id="IPR013136">
    <property type="entry name" value="WSTF_Acf1_Cbp146"/>
</dbReference>
<sequence>MPLLKRKPVVPTPLPPVSSILQPLPISAQAQTASSPSADSPIPPASEPNMPQDGKDDEEQLDRLLSVVRGEMGGVAAIQRGGKRAGHHRQSLTANGALPTPYGDGTGVNGAANGEKNATWKIWDRECFYLPETGEIFTDYESYCARRTFYEQPLFQCEVSSKSGLSYFTALASEQRETRQLHTRFPRQLKKAALSACQFHIEGKLETLADKIFERFENRFCEDEKVFVDVQGDKYLARIVKIFPPKNLIPPIHHHLSPSPPLRVHPYAVDLSLEPEEVIERDDPMKYFYIVRLIEEGAEEGVAAEYASSGQNGIEDADGEGEKWEGSTMEVQADKLSRDRMNFSRTMLKRFIRDCVHRESAVYSPWLVKPSVAKRYGIPNEMSEEVREAIVRFRERQMDKRKRDRDERLGINAAAATGSEGGVEEEEQVVKKKKSKKVVEEEVKVEEEEVRKKKPMKYPADDLVVEWSDKIDEAAGRPLVRPTPNRTLPFGDQFETLLMTWSFLNVMGKPLALSPFTLDDYEQALYHNDPWTSPTPLMTEIHACLINALVRDLAARHEAVQHTANTGRLPDNDTDYWEGKKGATTDLLRPIAEPWAESWKLKELSHRDNRKGWEVALVGLLWDRATLETLPNYLDNILDMTFEDKPAPTRPTWSTGPTQTQGHGLIPSRPEKRYSLLHHLHKLEIIQFLVELVSQTEAVRDFMEESTAALTEVRKVQVEVKRDYKKALADIELLEPKKPKVEEAVEGEDADGDVSMNVAKEERLSPDIDIDSSIRGFANGNGLHDGATNTERDELDDSISNSSDTNDHDESGLNQTAASRRRAMKEKAAEREAEQAVRLAAAQKERDDARVKKTETKILAAEKKRLTEECEAAIIKLRALEHEFRSHMYTLRARPFGLDRFGNKLWWMDGLGSSPLTGENGRVMWGTGRLYLQGVDDADLEYLRLHVVVAGEEIVVEKEELEARRKAEEGDGRLGPGQWGSYETPEQLEAFISWLNPRGTRETHLLKSMKAWLPEIEGGMRRRRIAAGLEQGQGEDEVVKRNRPLRKVVAAGGGGTHGDEGEGVGYQGWRVSLLSIIVKYDADSRLFLFFLSFSSIQ</sequence>
<keyword evidence="2 3" id="KW-0539">Nucleus</keyword>
<dbReference type="PANTHER" id="PTHR32075:SF6">
    <property type="entry name" value="ISWI CHROMATIN-REMODELING COMPLEX SUBUNIT YPL216W-RELATED"/>
    <property type="match status" value="1"/>
</dbReference>
<dbReference type="Proteomes" id="UP000193986">
    <property type="component" value="Unassembled WGS sequence"/>
</dbReference>
<dbReference type="GO" id="GO:0000785">
    <property type="term" value="C:chromatin"/>
    <property type="evidence" value="ECO:0007669"/>
    <property type="project" value="UniProtKB-ARBA"/>
</dbReference>
<dbReference type="AlphaFoldDB" id="A0A1Y2B837"/>
<organism evidence="7 8">
    <name type="scientific">Naematelia encephala</name>
    <dbReference type="NCBI Taxonomy" id="71784"/>
    <lineage>
        <taxon>Eukaryota</taxon>
        <taxon>Fungi</taxon>
        <taxon>Dikarya</taxon>
        <taxon>Basidiomycota</taxon>
        <taxon>Agaricomycotina</taxon>
        <taxon>Tremellomycetes</taxon>
        <taxon>Tremellales</taxon>
        <taxon>Naemateliaceae</taxon>
        <taxon>Naematelia</taxon>
    </lineage>
</organism>
<dbReference type="Pfam" id="PF02791">
    <property type="entry name" value="DDT"/>
    <property type="match status" value="1"/>
</dbReference>
<dbReference type="InParanoid" id="A0A1Y2B837"/>
<evidence type="ECO:0000259" key="6">
    <source>
        <dbReference type="PROSITE" id="PS51136"/>
    </source>
</evidence>
<comment type="subcellular location">
    <subcellularLocation>
        <location evidence="1 3">Nucleus</location>
    </subcellularLocation>
</comment>
<feature type="region of interest" description="Disordered" evidence="4">
    <location>
        <begin position="1"/>
        <end position="58"/>
    </location>
</feature>
<name>A0A1Y2B837_9TREE</name>
<evidence type="ECO:0008006" key="9">
    <source>
        <dbReference type="Google" id="ProtNLM"/>
    </source>
</evidence>
<evidence type="ECO:0000256" key="4">
    <source>
        <dbReference type="SAM" id="MobiDB-lite"/>
    </source>
</evidence>
<reference evidence="7 8" key="1">
    <citation type="submission" date="2016-07" db="EMBL/GenBank/DDBJ databases">
        <title>Pervasive Adenine N6-methylation of Active Genes in Fungi.</title>
        <authorList>
            <consortium name="DOE Joint Genome Institute"/>
            <person name="Mondo S.J."/>
            <person name="Dannebaum R.O."/>
            <person name="Kuo R.C."/>
            <person name="Labutti K."/>
            <person name="Haridas S."/>
            <person name="Kuo A."/>
            <person name="Salamov A."/>
            <person name="Ahrendt S.R."/>
            <person name="Lipzen A."/>
            <person name="Sullivan W."/>
            <person name="Andreopoulos W.B."/>
            <person name="Clum A."/>
            <person name="Lindquist E."/>
            <person name="Daum C."/>
            <person name="Ramamoorthy G.K."/>
            <person name="Gryganskyi A."/>
            <person name="Culley D."/>
            <person name="Magnuson J.K."/>
            <person name="James T.Y."/>
            <person name="O'Malley M.A."/>
            <person name="Stajich J.E."/>
            <person name="Spatafora J.W."/>
            <person name="Visel A."/>
            <person name="Grigoriev I.V."/>
        </authorList>
    </citation>
    <scope>NUCLEOTIDE SEQUENCE [LARGE SCALE GENOMIC DNA]</scope>
    <source>
        <strain evidence="7 8">68-887.2</strain>
    </source>
</reference>
<dbReference type="Pfam" id="PF10537">
    <property type="entry name" value="WAC_Acf1_DNA_bd"/>
    <property type="match status" value="1"/>
</dbReference>
<feature type="domain" description="WAC" evidence="6">
    <location>
        <begin position="125"/>
        <end position="234"/>
    </location>
</feature>
<comment type="caution">
    <text evidence="7">The sequence shown here is derived from an EMBL/GenBank/DDBJ whole genome shotgun (WGS) entry which is preliminary data.</text>
</comment>
<dbReference type="GO" id="GO:0031509">
    <property type="term" value="P:subtelomeric heterochromatin formation"/>
    <property type="evidence" value="ECO:0007669"/>
    <property type="project" value="TreeGrafter"/>
</dbReference>
<dbReference type="GO" id="GO:0000781">
    <property type="term" value="C:chromosome, telomeric region"/>
    <property type="evidence" value="ECO:0007669"/>
    <property type="project" value="GOC"/>
</dbReference>
<feature type="compositionally biased region" description="Basic and acidic residues" evidence="4">
    <location>
        <begin position="825"/>
        <end position="835"/>
    </location>
</feature>
<feature type="region of interest" description="Disordered" evidence="4">
    <location>
        <begin position="78"/>
        <end position="103"/>
    </location>
</feature>
<dbReference type="STRING" id="71784.A0A1Y2B837"/>
<feature type="region of interest" description="Disordered" evidence="4">
    <location>
        <begin position="741"/>
        <end position="846"/>
    </location>
</feature>
<evidence type="ECO:0000313" key="7">
    <source>
        <dbReference type="EMBL" id="ORY30989.1"/>
    </source>
</evidence>
<dbReference type="OrthoDB" id="332390at2759"/>
<feature type="compositionally biased region" description="Low complexity" evidence="4">
    <location>
        <begin position="27"/>
        <end position="40"/>
    </location>
</feature>
<dbReference type="PROSITE" id="PS50827">
    <property type="entry name" value="DDT"/>
    <property type="match status" value="1"/>
</dbReference>
<dbReference type="Pfam" id="PF15613">
    <property type="entry name" value="WSD"/>
    <property type="match status" value="1"/>
</dbReference>
<dbReference type="PANTHER" id="PTHR32075">
    <property type="entry name" value="ISWI CHROMATIN-REMODELING COMPLEX SUBUNIT YPL216W-RELATED"/>
    <property type="match status" value="1"/>
</dbReference>
<evidence type="ECO:0000259" key="5">
    <source>
        <dbReference type="PROSITE" id="PS50827"/>
    </source>
</evidence>
<dbReference type="GO" id="GO:0005634">
    <property type="term" value="C:nucleus"/>
    <property type="evidence" value="ECO:0007669"/>
    <property type="project" value="UniProtKB-SubCell"/>
</dbReference>
<evidence type="ECO:0000256" key="2">
    <source>
        <dbReference type="ARBA" id="ARBA00023242"/>
    </source>
</evidence>
<accession>A0A1Y2B837</accession>
<proteinExistence type="predicted"/>
<keyword evidence="8" id="KW-1185">Reference proteome</keyword>
<dbReference type="EMBL" id="MCFC01000017">
    <property type="protein sequence ID" value="ORY30989.1"/>
    <property type="molecule type" value="Genomic_DNA"/>
</dbReference>
<evidence type="ECO:0000256" key="1">
    <source>
        <dbReference type="ARBA" id="ARBA00004123"/>
    </source>
</evidence>
<gene>
    <name evidence="7" type="ORF">BCR39DRAFT_100098</name>
</gene>
<dbReference type="PROSITE" id="PS51136">
    <property type="entry name" value="WAC"/>
    <property type="match status" value="1"/>
</dbReference>
<dbReference type="InterPro" id="IPR018501">
    <property type="entry name" value="DDT_dom"/>
</dbReference>
<feature type="compositionally biased region" description="Basic residues" evidence="4">
    <location>
        <begin position="81"/>
        <end position="90"/>
    </location>
</feature>
<evidence type="ECO:0000313" key="8">
    <source>
        <dbReference type="Proteomes" id="UP000193986"/>
    </source>
</evidence>
<evidence type="ECO:0000256" key="3">
    <source>
        <dbReference type="PROSITE-ProRule" id="PRU00475"/>
    </source>
</evidence>
<dbReference type="SMART" id="SM00571">
    <property type="entry name" value="DDT"/>
    <property type="match status" value="1"/>
</dbReference>
<protein>
    <recommendedName>
        <fullName evidence="9">ATP-utilizing chromatin assembly and remodelling N-terminal-domain-containing protein</fullName>
    </recommendedName>
</protein>